<gene>
    <name evidence="2" type="ORF">AAAU72_01310</name>
</gene>
<evidence type="ECO:0000313" key="3">
    <source>
        <dbReference type="Proteomes" id="UP001439984"/>
    </source>
</evidence>
<comment type="caution">
    <text evidence="2">The sequence shown here is derived from an EMBL/GenBank/DDBJ whole genome shotgun (WGS) entry which is preliminary data.</text>
</comment>
<proteinExistence type="predicted"/>
<protein>
    <submittedName>
        <fullName evidence="2">DUF2953 domain-containing protein</fullName>
    </submittedName>
</protein>
<dbReference type="Proteomes" id="UP001439984">
    <property type="component" value="Unassembled WGS sequence"/>
</dbReference>
<keyword evidence="3" id="KW-1185">Reference proteome</keyword>
<evidence type="ECO:0000256" key="1">
    <source>
        <dbReference type="SAM" id="MobiDB-lite"/>
    </source>
</evidence>
<dbReference type="RefSeq" id="WP_227623841.1">
    <property type="nucleotide sequence ID" value="NZ_JBBNIB010000058.1"/>
</dbReference>
<sequence>MMGVLMALGWLLLTLLKIAGVLLLILLVLLALVLLCPLCADVCWEGGVLTVRAGALGLTLPVFQWPAPEKPAGSEEPKGFWGKLKAKLRARREERKRKKAAAKEAKRPKKETAPRRKAKLTLNILVTILRGAGRLTKAVFGSLRVTKIQVCLGVRGEDPAEAARAYGRLNAWLYPSLGVIDRFVYLDFDELRILPDFGSAEPTVADRVSFRLSARLLFIVAAALRVLYEFWREKVLDVFL</sequence>
<accession>A0ABV1IJ27</accession>
<feature type="region of interest" description="Disordered" evidence="1">
    <location>
        <begin position="93"/>
        <end position="115"/>
    </location>
</feature>
<organism evidence="2 3">
    <name type="scientific">Faecalibacterium longum</name>
    <dbReference type="NCBI Taxonomy" id="1851428"/>
    <lineage>
        <taxon>Bacteria</taxon>
        <taxon>Bacillati</taxon>
        <taxon>Bacillota</taxon>
        <taxon>Clostridia</taxon>
        <taxon>Eubacteriales</taxon>
        <taxon>Oscillospiraceae</taxon>
        <taxon>Faecalibacterium</taxon>
    </lineage>
</organism>
<evidence type="ECO:0000313" key="2">
    <source>
        <dbReference type="EMBL" id="MEQ2686825.1"/>
    </source>
</evidence>
<name>A0ABV1IJ27_9FIRM</name>
<reference evidence="2 3" key="1">
    <citation type="submission" date="2024-04" db="EMBL/GenBank/DDBJ databases">
        <title>Human intestinal bacterial collection.</title>
        <authorList>
            <person name="Pauvert C."/>
            <person name="Hitch T.C.A."/>
            <person name="Clavel T."/>
        </authorList>
    </citation>
    <scope>NUCLEOTIDE SEQUENCE [LARGE SCALE GENOMIC DNA]</scope>
    <source>
        <strain evidence="2 3">CLA-AA-H236</strain>
    </source>
</reference>
<feature type="compositionally biased region" description="Basic and acidic residues" evidence="1">
    <location>
        <begin position="101"/>
        <end position="114"/>
    </location>
</feature>
<dbReference type="EMBL" id="JBBNIB010000058">
    <property type="protein sequence ID" value="MEQ2686825.1"/>
    <property type="molecule type" value="Genomic_DNA"/>
</dbReference>